<evidence type="ECO:0000259" key="2">
    <source>
        <dbReference type="Pfam" id="PF25583"/>
    </source>
</evidence>
<feature type="domain" description="WYL" evidence="1">
    <location>
        <begin position="152"/>
        <end position="218"/>
    </location>
</feature>
<dbReference type="Pfam" id="PF25583">
    <property type="entry name" value="WCX"/>
    <property type="match status" value="1"/>
</dbReference>
<dbReference type="EMBL" id="CP001089">
    <property type="protein sequence ID" value="ACD93762.1"/>
    <property type="molecule type" value="Genomic_DNA"/>
</dbReference>
<dbReference type="PANTHER" id="PTHR34580:SF1">
    <property type="entry name" value="PROTEIN PAFC"/>
    <property type="match status" value="1"/>
</dbReference>
<keyword evidence="4" id="KW-1185">Reference proteome</keyword>
<dbReference type="STRING" id="398767.Glov_0024"/>
<name>B3E8Q9_TRIL1</name>
<organism evidence="3 4">
    <name type="scientific">Trichlorobacter lovleyi (strain ATCC BAA-1151 / DSM 17278 / SZ)</name>
    <name type="common">Geobacter lovleyi</name>
    <dbReference type="NCBI Taxonomy" id="398767"/>
    <lineage>
        <taxon>Bacteria</taxon>
        <taxon>Pseudomonadati</taxon>
        <taxon>Thermodesulfobacteriota</taxon>
        <taxon>Desulfuromonadia</taxon>
        <taxon>Geobacterales</taxon>
        <taxon>Geobacteraceae</taxon>
        <taxon>Trichlorobacter</taxon>
    </lineage>
</organism>
<dbReference type="InterPro" id="IPR051534">
    <property type="entry name" value="CBASS_pafABC_assoc_protein"/>
</dbReference>
<dbReference type="InterPro" id="IPR026881">
    <property type="entry name" value="WYL_dom"/>
</dbReference>
<evidence type="ECO:0000313" key="3">
    <source>
        <dbReference type="EMBL" id="ACD93762.1"/>
    </source>
</evidence>
<evidence type="ECO:0000259" key="1">
    <source>
        <dbReference type="Pfam" id="PF13280"/>
    </source>
</evidence>
<protein>
    <submittedName>
        <fullName evidence="3">Transcriptional regulator-like protein</fullName>
    </submittedName>
</protein>
<dbReference type="AlphaFoldDB" id="B3E8Q9"/>
<sequence>MSTLYRHWLILRMIPRRGTGISTVEICSRLKHEDGIETTLRTIQRDLIELEALFPIASDGRKPSGWKWTDDAANFDMPNMDPVTALTFTLASQYLEKMFPKGILSALIPYQKTAEQRLKSAVDPKLAAWPNKVRVLSRSLTTIPPTISEEITEKAYTALLEEQRFKATYTTVSGKSKTYEEVNPLGMTFVDGLTYLIASINQHVEPILLLLHRFQTIDLLDKPVTVPEDFDLDAWVQELLTFPVGSSIRLKVRFSHKVDMQRLEESPLAANQKIHATADGHELTATVEDTLQLRWWLNGFGSRVEVLAPASLRQEYVELADAYAKMYRPG</sequence>
<dbReference type="RefSeq" id="WP_012468121.1">
    <property type="nucleotide sequence ID" value="NC_010814.1"/>
</dbReference>
<dbReference type="PROSITE" id="PS52050">
    <property type="entry name" value="WYL"/>
    <property type="match status" value="1"/>
</dbReference>
<dbReference type="HOGENOM" id="CLU_041141_0_1_7"/>
<accession>B3E8Q9</accession>
<dbReference type="PANTHER" id="PTHR34580">
    <property type="match status" value="1"/>
</dbReference>
<dbReference type="eggNOG" id="COG2378">
    <property type="taxonomic scope" value="Bacteria"/>
</dbReference>
<feature type="domain" description="WCX" evidence="2">
    <location>
        <begin position="248"/>
        <end position="323"/>
    </location>
</feature>
<dbReference type="InterPro" id="IPR057727">
    <property type="entry name" value="WCX_dom"/>
</dbReference>
<dbReference type="Proteomes" id="UP000002420">
    <property type="component" value="Chromosome"/>
</dbReference>
<proteinExistence type="predicted"/>
<dbReference type="KEGG" id="glo:Glov_0024"/>
<gene>
    <name evidence="3" type="ordered locus">Glov_0024</name>
</gene>
<evidence type="ECO:0000313" key="4">
    <source>
        <dbReference type="Proteomes" id="UP000002420"/>
    </source>
</evidence>
<reference evidence="3 4" key="1">
    <citation type="submission" date="2008-05" db="EMBL/GenBank/DDBJ databases">
        <title>Complete sequence of chromosome of Geobacter lovleyi SZ.</title>
        <authorList>
            <consortium name="US DOE Joint Genome Institute"/>
            <person name="Lucas S."/>
            <person name="Copeland A."/>
            <person name="Lapidus A."/>
            <person name="Glavina del Rio T."/>
            <person name="Dalin E."/>
            <person name="Tice H."/>
            <person name="Bruce D."/>
            <person name="Goodwin L."/>
            <person name="Pitluck S."/>
            <person name="Chertkov O."/>
            <person name="Meincke L."/>
            <person name="Brettin T."/>
            <person name="Detter J.C."/>
            <person name="Han C."/>
            <person name="Tapia R."/>
            <person name="Kuske C.R."/>
            <person name="Schmutz J."/>
            <person name="Larimer F."/>
            <person name="Land M."/>
            <person name="Hauser L."/>
            <person name="Kyrpides N."/>
            <person name="Mikhailova N."/>
            <person name="Sung Y."/>
            <person name="Fletcher K.E."/>
            <person name="Ritalahti K.M."/>
            <person name="Loeffler F.E."/>
            <person name="Richardson P."/>
        </authorList>
    </citation>
    <scope>NUCLEOTIDE SEQUENCE [LARGE SCALE GENOMIC DNA]</scope>
    <source>
        <strain evidence="4">ATCC BAA-1151 / DSM 17278 / SZ</strain>
    </source>
</reference>
<dbReference type="Pfam" id="PF13280">
    <property type="entry name" value="WYL"/>
    <property type="match status" value="1"/>
</dbReference>